<dbReference type="PANTHER" id="PTHR34310:SF8">
    <property type="entry name" value="CONSERVED PROTEIN"/>
    <property type="match status" value="1"/>
</dbReference>
<sequence>MTLTHRPGPLAGTEDQLTNYRIDGPKHRLLMHPFPRRVRAEFAGETVLDTRDGVLLHETGLLPQLYVPEADLRTDLLKATDHHTHCPFKGDASYRSIVVGDRVAENAVWHYPEPIGSASWLAGYAALYWSRVDRWLDEDDEAVGHLTDPFHRVDIRATSQPVRVLAGDQLLAESTRALLLSETGLPNRYYLPVADIRGDLLTATDTRTVCPYKGWASYWTPTVAGEKLTDAVWGYEHPLPEAARLAGHRSFLHDGITVEVDGKPV</sequence>
<organism evidence="2 3">
    <name type="scientific">Pseudonocardia eucalypti</name>
    <dbReference type="NCBI Taxonomy" id="648755"/>
    <lineage>
        <taxon>Bacteria</taxon>
        <taxon>Bacillati</taxon>
        <taxon>Actinomycetota</taxon>
        <taxon>Actinomycetes</taxon>
        <taxon>Pseudonocardiales</taxon>
        <taxon>Pseudonocardiaceae</taxon>
        <taxon>Pseudonocardia</taxon>
    </lineage>
</organism>
<dbReference type="InterPro" id="IPR007361">
    <property type="entry name" value="DUF427"/>
</dbReference>
<feature type="domain" description="DUF427" evidence="1">
    <location>
        <begin position="38"/>
        <end position="129"/>
    </location>
</feature>
<accession>A0ABP9Q2V4</accession>
<dbReference type="Gene3D" id="2.170.150.40">
    <property type="entry name" value="Domain of unknown function (DUF427)"/>
    <property type="match status" value="2"/>
</dbReference>
<dbReference type="InterPro" id="IPR038694">
    <property type="entry name" value="DUF427_sf"/>
</dbReference>
<gene>
    <name evidence="2" type="ORF">GCM10023321_24900</name>
</gene>
<evidence type="ECO:0000313" key="3">
    <source>
        <dbReference type="Proteomes" id="UP001428817"/>
    </source>
</evidence>
<evidence type="ECO:0000313" key="2">
    <source>
        <dbReference type="EMBL" id="GAA5153895.1"/>
    </source>
</evidence>
<proteinExistence type="predicted"/>
<protein>
    <submittedName>
        <fullName evidence="2">DUF427 domain-containing protein</fullName>
    </submittedName>
</protein>
<dbReference type="EMBL" id="BAABJP010000008">
    <property type="protein sequence ID" value="GAA5153895.1"/>
    <property type="molecule type" value="Genomic_DNA"/>
</dbReference>
<reference evidence="3" key="1">
    <citation type="journal article" date="2019" name="Int. J. Syst. Evol. Microbiol.">
        <title>The Global Catalogue of Microorganisms (GCM) 10K type strain sequencing project: providing services to taxonomists for standard genome sequencing and annotation.</title>
        <authorList>
            <consortium name="The Broad Institute Genomics Platform"/>
            <consortium name="The Broad Institute Genome Sequencing Center for Infectious Disease"/>
            <person name="Wu L."/>
            <person name="Ma J."/>
        </authorList>
    </citation>
    <scope>NUCLEOTIDE SEQUENCE [LARGE SCALE GENOMIC DNA]</scope>
    <source>
        <strain evidence="3">JCM 18303</strain>
    </source>
</reference>
<dbReference type="Pfam" id="PF04248">
    <property type="entry name" value="NTP_transf_9"/>
    <property type="match status" value="2"/>
</dbReference>
<comment type="caution">
    <text evidence="2">The sequence shown here is derived from an EMBL/GenBank/DDBJ whole genome shotgun (WGS) entry which is preliminary data.</text>
</comment>
<evidence type="ECO:0000259" key="1">
    <source>
        <dbReference type="Pfam" id="PF04248"/>
    </source>
</evidence>
<name>A0ABP9Q2V4_9PSEU</name>
<dbReference type="PANTHER" id="PTHR34310">
    <property type="entry name" value="DUF427 DOMAIN PROTEIN (AFU_ORTHOLOGUE AFUA_3G02220)"/>
    <property type="match status" value="1"/>
</dbReference>
<keyword evidence="3" id="KW-1185">Reference proteome</keyword>
<dbReference type="RefSeq" id="WP_185061692.1">
    <property type="nucleotide sequence ID" value="NZ_BAABJP010000008.1"/>
</dbReference>
<dbReference type="Proteomes" id="UP001428817">
    <property type="component" value="Unassembled WGS sequence"/>
</dbReference>
<feature type="domain" description="DUF427" evidence="1">
    <location>
        <begin position="162"/>
        <end position="253"/>
    </location>
</feature>